<evidence type="ECO:0000313" key="1">
    <source>
        <dbReference type="EMBL" id="MCX2978453.1"/>
    </source>
</evidence>
<dbReference type="EMBL" id="SHNO01000001">
    <property type="protein sequence ID" value="MCX2978453.1"/>
    <property type="molecule type" value="Genomic_DNA"/>
</dbReference>
<dbReference type="InterPro" id="IPR052736">
    <property type="entry name" value="Stf3_sulfotransferase"/>
</dbReference>
<comment type="caution">
    <text evidence="1">The sequence shown here is derived from an EMBL/GenBank/DDBJ whole genome shotgun (WGS) entry which is preliminary data.</text>
</comment>
<dbReference type="RefSeq" id="WP_279250151.1">
    <property type="nucleotide sequence ID" value="NZ_SHNO01000001.1"/>
</dbReference>
<organism evidence="1 2">
    <name type="scientific">Candidatus Marimicrobium litorale</name>
    <dbReference type="NCBI Taxonomy" id="2518991"/>
    <lineage>
        <taxon>Bacteria</taxon>
        <taxon>Pseudomonadati</taxon>
        <taxon>Pseudomonadota</taxon>
        <taxon>Gammaproteobacteria</taxon>
        <taxon>Cellvibrionales</taxon>
        <taxon>Halieaceae</taxon>
        <taxon>Marimicrobium</taxon>
    </lineage>
</organism>
<gene>
    <name evidence="1" type="ORF">EYC82_13890</name>
</gene>
<dbReference type="Gene3D" id="3.40.50.300">
    <property type="entry name" value="P-loop containing nucleotide triphosphate hydrolases"/>
    <property type="match status" value="1"/>
</dbReference>
<dbReference type="Proteomes" id="UP001143304">
    <property type="component" value="Unassembled WGS sequence"/>
</dbReference>
<keyword evidence="2" id="KW-1185">Reference proteome</keyword>
<accession>A0ABT3T859</accession>
<evidence type="ECO:0000313" key="2">
    <source>
        <dbReference type="Proteomes" id="UP001143304"/>
    </source>
</evidence>
<proteinExistence type="predicted"/>
<sequence length="410" mass="47355">MPPDQNQPAYISLFNHMARGLGRTGLSVPTLDATRLIHRAQWRTGLRDFGDENYREGLERLTRELQDHAKLSQVGRLGAHFNLMENLCVRLNLVEYRRQHPKILTQTINKPLFIVGLPRTGTTILFELIAQDPAMRYPASWEVAKPIPPALRGTYNTDERIRSVDRFMGLAEKLSPGFQAIHAIGAQLPQECVYIFASQFASEQFGYMFDIPQYRAWILDRDMTDAYRWHAQFLQHMQADYRGEHWVLKTPSHLAYLRYLLAQYPDANIVWTHRQPIDAIASLSSLATNLRGGFSDTVNPKAVAAHEMQHFAKQLNMGMQQRRQLDRGQFLDISFASICDDPIDSVRGIYHYFDMPLSGEAESRMRDYLVKRPRDLHGKHDYCADLFALTRARESELFRDYLDRFAPLLA</sequence>
<name>A0ABT3T859_9GAMM</name>
<dbReference type="InterPro" id="IPR027417">
    <property type="entry name" value="P-loop_NTPase"/>
</dbReference>
<dbReference type="Pfam" id="PF13469">
    <property type="entry name" value="Sulfotransfer_3"/>
    <property type="match status" value="1"/>
</dbReference>
<protein>
    <submittedName>
        <fullName evidence="1">Sulfotransferase</fullName>
    </submittedName>
</protein>
<dbReference type="PANTHER" id="PTHR36451">
    <property type="entry name" value="PAPS-DEPENDENT SULFOTRANSFERASE STF3"/>
    <property type="match status" value="1"/>
</dbReference>
<dbReference type="SUPFAM" id="SSF52540">
    <property type="entry name" value="P-loop containing nucleoside triphosphate hydrolases"/>
    <property type="match status" value="1"/>
</dbReference>
<dbReference type="PANTHER" id="PTHR36451:SF1">
    <property type="entry name" value="OMEGA-HYDROXY-BETA-DIHYDROMENAQUINONE-9 SULFOTRANSFERASE STF3"/>
    <property type="match status" value="1"/>
</dbReference>
<reference evidence="1" key="1">
    <citation type="submission" date="2019-02" db="EMBL/GenBank/DDBJ databases">
        <authorList>
            <person name="Li S.-H."/>
        </authorList>
    </citation>
    <scope>NUCLEOTIDE SEQUENCE</scope>
    <source>
        <strain evidence="1">IMCC11814</strain>
    </source>
</reference>